<dbReference type="EMBL" id="JBEPMJ010000001">
    <property type="protein sequence ID" value="MET3749032.1"/>
    <property type="molecule type" value="Genomic_DNA"/>
</dbReference>
<dbReference type="InterPro" id="IPR000719">
    <property type="entry name" value="Prot_kinase_dom"/>
</dbReference>
<evidence type="ECO:0000256" key="3">
    <source>
        <dbReference type="ARBA" id="ARBA00022679"/>
    </source>
</evidence>
<dbReference type="PANTHER" id="PTHR24363">
    <property type="entry name" value="SERINE/THREONINE PROTEIN KINASE"/>
    <property type="match status" value="1"/>
</dbReference>
<keyword evidence="3" id="KW-0808">Transferase</keyword>
<dbReference type="SMART" id="SM00220">
    <property type="entry name" value="S_TKc"/>
    <property type="match status" value="1"/>
</dbReference>
<organism evidence="10 11">
    <name type="scientific">Blautia caecimuris</name>
    <dbReference type="NCBI Taxonomy" id="1796615"/>
    <lineage>
        <taxon>Bacteria</taxon>
        <taxon>Bacillati</taxon>
        <taxon>Bacillota</taxon>
        <taxon>Clostridia</taxon>
        <taxon>Lachnospirales</taxon>
        <taxon>Lachnospiraceae</taxon>
        <taxon>Blautia</taxon>
    </lineage>
</organism>
<reference evidence="10 11" key="1">
    <citation type="submission" date="2024-06" db="EMBL/GenBank/DDBJ databases">
        <title>Genomic Encyclopedia of Type Strains, Phase IV (KMG-IV): sequencing the most valuable type-strain genomes for metagenomic binning, comparative biology and taxonomic classification.</title>
        <authorList>
            <person name="Goeker M."/>
        </authorList>
    </citation>
    <scope>NUCLEOTIDE SEQUENCE [LARGE SCALE GENOMIC DNA]</scope>
    <source>
        <strain evidence="10 11">DSM 29492</strain>
    </source>
</reference>
<keyword evidence="5 10" id="KW-0418">Kinase</keyword>
<dbReference type="RefSeq" id="WP_257463760.1">
    <property type="nucleotide sequence ID" value="NZ_JANJZT010000001.1"/>
</dbReference>
<evidence type="ECO:0000256" key="8">
    <source>
        <dbReference type="ARBA" id="ARBA00048679"/>
    </source>
</evidence>
<dbReference type="PROSITE" id="PS00108">
    <property type="entry name" value="PROTEIN_KINASE_ST"/>
    <property type="match status" value="1"/>
</dbReference>
<protein>
    <recommendedName>
        <fullName evidence="1">non-specific serine/threonine protein kinase</fullName>
        <ecNumber evidence="1">2.7.11.1</ecNumber>
    </recommendedName>
</protein>
<dbReference type="SUPFAM" id="SSF56112">
    <property type="entry name" value="Protein kinase-like (PK-like)"/>
    <property type="match status" value="1"/>
</dbReference>
<dbReference type="InterPro" id="IPR011009">
    <property type="entry name" value="Kinase-like_dom_sf"/>
</dbReference>
<evidence type="ECO:0000256" key="7">
    <source>
        <dbReference type="ARBA" id="ARBA00047899"/>
    </source>
</evidence>
<name>A0ABV2LXU6_9FIRM</name>
<dbReference type="PROSITE" id="PS50011">
    <property type="entry name" value="PROTEIN_KINASE_DOM"/>
    <property type="match status" value="1"/>
</dbReference>
<dbReference type="Pfam" id="PF00069">
    <property type="entry name" value="Pkinase"/>
    <property type="match status" value="1"/>
</dbReference>
<proteinExistence type="predicted"/>
<evidence type="ECO:0000256" key="4">
    <source>
        <dbReference type="ARBA" id="ARBA00022741"/>
    </source>
</evidence>
<evidence type="ECO:0000256" key="6">
    <source>
        <dbReference type="ARBA" id="ARBA00022840"/>
    </source>
</evidence>
<evidence type="ECO:0000259" key="9">
    <source>
        <dbReference type="PROSITE" id="PS50011"/>
    </source>
</evidence>
<keyword evidence="11" id="KW-1185">Reference proteome</keyword>
<evidence type="ECO:0000256" key="1">
    <source>
        <dbReference type="ARBA" id="ARBA00012513"/>
    </source>
</evidence>
<dbReference type="GO" id="GO:0004674">
    <property type="term" value="F:protein serine/threonine kinase activity"/>
    <property type="evidence" value="ECO:0007669"/>
    <property type="project" value="UniProtKB-KW"/>
</dbReference>
<comment type="catalytic activity">
    <reaction evidence="8">
        <text>L-seryl-[protein] + ATP = O-phospho-L-seryl-[protein] + ADP + H(+)</text>
        <dbReference type="Rhea" id="RHEA:17989"/>
        <dbReference type="Rhea" id="RHEA-COMP:9863"/>
        <dbReference type="Rhea" id="RHEA-COMP:11604"/>
        <dbReference type="ChEBI" id="CHEBI:15378"/>
        <dbReference type="ChEBI" id="CHEBI:29999"/>
        <dbReference type="ChEBI" id="CHEBI:30616"/>
        <dbReference type="ChEBI" id="CHEBI:83421"/>
        <dbReference type="ChEBI" id="CHEBI:456216"/>
        <dbReference type="EC" id="2.7.11.1"/>
    </reaction>
</comment>
<feature type="domain" description="Protein kinase" evidence="9">
    <location>
        <begin position="19"/>
        <end position="295"/>
    </location>
</feature>
<dbReference type="PANTHER" id="PTHR24363:SF0">
    <property type="entry name" value="SERINE_THREONINE KINASE LIKE DOMAIN CONTAINING 1"/>
    <property type="match status" value="1"/>
</dbReference>
<comment type="catalytic activity">
    <reaction evidence="7">
        <text>L-threonyl-[protein] + ATP = O-phospho-L-threonyl-[protein] + ADP + H(+)</text>
        <dbReference type="Rhea" id="RHEA:46608"/>
        <dbReference type="Rhea" id="RHEA-COMP:11060"/>
        <dbReference type="Rhea" id="RHEA-COMP:11605"/>
        <dbReference type="ChEBI" id="CHEBI:15378"/>
        <dbReference type="ChEBI" id="CHEBI:30013"/>
        <dbReference type="ChEBI" id="CHEBI:30616"/>
        <dbReference type="ChEBI" id="CHEBI:61977"/>
        <dbReference type="ChEBI" id="CHEBI:456216"/>
        <dbReference type="EC" id="2.7.11.1"/>
    </reaction>
</comment>
<evidence type="ECO:0000313" key="11">
    <source>
        <dbReference type="Proteomes" id="UP001549106"/>
    </source>
</evidence>
<dbReference type="InterPro" id="IPR008271">
    <property type="entry name" value="Ser/Thr_kinase_AS"/>
</dbReference>
<accession>A0ABV2LXU6</accession>
<keyword evidence="6" id="KW-0067">ATP-binding</keyword>
<evidence type="ECO:0000313" key="10">
    <source>
        <dbReference type="EMBL" id="MET3749032.1"/>
    </source>
</evidence>
<evidence type="ECO:0000256" key="2">
    <source>
        <dbReference type="ARBA" id="ARBA00022527"/>
    </source>
</evidence>
<keyword evidence="2 10" id="KW-0723">Serine/threonine-protein kinase</keyword>
<dbReference type="EC" id="2.7.11.1" evidence="1"/>
<sequence length="431" mass="49679">MERGGDRIELTGIILKGRYCIMERIGRGGEGDLYLARDLELGIYRAVKELPAEKKREAGLFRLLEHPSLPKMIDYTEQNDHCYLVMEYIRGKSLGQYLNEGRIFSGEEILSIAGTVLQILKYLHSRKPAVYYGDLKPDNLMLTESGRLYLVDFGSAVLGYERQSFYCLGTEGYAAPEQYQGRIVPASDFYALGKTVDELCQKRRLQYFFQFPGLGFFIRKCCFSQPEKRWRSAEEAENALQKIKPLSWKVWKGAAVGLCCFLCTAVIMGTLTTETMQRLEMQELETAISPVTAWYYSMDFRSGGNGIRKIITGQIEKSGQRFLRIYDALEQQQQVLTLLAQNSELEGNMAKAEGYYRQMLREKAGNKEYSLYGLFLIRQGRETESVELYKLMKNRKDLKSDSDYAKDVEHWKEYLKQLSVLKGEETKYDLK</sequence>
<dbReference type="Gene3D" id="1.10.510.10">
    <property type="entry name" value="Transferase(Phosphotransferase) domain 1"/>
    <property type="match status" value="1"/>
</dbReference>
<keyword evidence="4" id="KW-0547">Nucleotide-binding</keyword>
<evidence type="ECO:0000256" key="5">
    <source>
        <dbReference type="ARBA" id="ARBA00022777"/>
    </source>
</evidence>
<dbReference type="Proteomes" id="UP001549106">
    <property type="component" value="Unassembled WGS sequence"/>
</dbReference>
<comment type="caution">
    <text evidence="10">The sequence shown here is derived from an EMBL/GenBank/DDBJ whole genome shotgun (WGS) entry which is preliminary data.</text>
</comment>
<gene>
    <name evidence="10" type="ORF">ABID24_000248</name>
</gene>
<dbReference type="CDD" id="cd14014">
    <property type="entry name" value="STKc_PknB_like"/>
    <property type="match status" value="1"/>
</dbReference>